<gene>
    <name evidence="3" type="ORF">IX53_05595</name>
</gene>
<dbReference type="InterPro" id="IPR055346">
    <property type="entry name" value="Fe-S_cluster_assembly_SufBD"/>
</dbReference>
<evidence type="ECO:0000313" key="3">
    <source>
        <dbReference type="EMBL" id="AKI97379.1"/>
    </source>
</evidence>
<dbReference type="PANTHER" id="PTHR30508:SF1">
    <property type="entry name" value="UPF0051 PROTEIN ABCI8, CHLOROPLASTIC-RELATED"/>
    <property type="match status" value="1"/>
</dbReference>
<dbReference type="STRING" id="1330330.IX53_05595"/>
<feature type="domain" description="SUF system FeS cluster assembly SufBD core" evidence="2">
    <location>
        <begin position="94"/>
        <end position="315"/>
    </location>
</feature>
<dbReference type="GO" id="GO:0016226">
    <property type="term" value="P:iron-sulfur cluster assembly"/>
    <property type="evidence" value="ECO:0007669"/>
    <property type="project" value="InterPro"/>
</dbReference>
<dbReference type="InterPro" id="IPR000825">
    <property type="entry name" value="SUF_FeS_clus_asmbl_SufBD_core"/>
</dbReference>
<reference evidence="3 4" key="1">
    <citation type="submission" date="2015-04" db="EMBL/GenBank/DDBJ databases">
        <title>Complete Genome Sequence of Kosmotoga pacifica SLHLJ1.</title>
        <authorList>
            <person name="Jiang L.J."/>
            <person name="Shao Z.Z."/>
            <person name="Jebbar M."/>
        </authorList>
    </citation>
    <scope>NUCLEOTIDE SEQUENCE [LARGE SCALE GENOMIC DNA]</scope>
    <source>
        <strain evidence="3 4">SLHLJ1</strain>
    </source>
</reference>
<comment type="similarity">
    <text evidence="1">Belongs to the iron-sulfur cluster assembly SufBD family.</text>
</comment>
<accession>A0A0G2ZCU3</accession>
<dbReference type="EMBL" id="CP011232">
    <property type="protein sequence ID" value="AKI97379.1"/>
    <property type="molecule type" value="Genomic_DNA"/>
</dbReference>
<protein>
    <recommendedName>
        <fullName evidence="2">SUF system FeS cluster assembly SufBD core domain-containing protein</fullName>
    </recommendedName>
</protein>
<evidence type="ECO:0000259" key="2">
    <source>
        <dbReference type="Pfam" id="PF01458"/>
    </source>
</evidence>
<proteinExistence type="inferred from homology"/>
<dbReference type="Proteomes" id="UP000035159">
    <property type="component" value="Chromosome"/>
</dbReference>
<dbReference type="InterPro" id="IPR037284">
    <property type="entry name" value="SUF_FeS_clus_asmbl_SufBD_sf"/>
</dbReference>
<dbReference type="SUPFAM" id="SSF101960">
    <property type="entry name" value="Stabilizer of iron transporter SufD"/>
    <property type="match status" value="1"/>
</dbReference>
<dbReference type="OrthoDB" id="9782689at2"/>
<keyword evidence="4" id="KW-1185">Reference proteome</keyword>
<dbReference type="KEGG" id="kpf:IX53_05595"/>
<sequence length="318" mass="35575">MIESNYQREFEKIAEYYEKSGGDASRFLRRDIVSIIISGDKIIGRNTVEGVNLRAESRDNGVEIWLDVEDDIRIENPIHLCTGYLKPEGTQLVLIHIKLGKNAKVSFLSHCVFPNGKSFTHRMISDIELSESAEMNYEDVHFHSEDGGVTVKATYNATVGKKGVFKNTFHLTKTRVGKLEIEMKVDLDKEAVAEIESKVYEKQDDSVKIIEELNLNGERASGIAKTVIFATDSSKAHIINRAYGNAPYARGHIECKEIVKGGNVNVSTVPELYVKDEKAELTHEASIGRMNIKQLETLMAKGLTENEAIELVVKGMLK</sequence>
<name>A0A0G2ZCU3_9BACT</name>
<evidence type="ECO:0000256" key="1">
    <source>
        <dbReference type="ARBA" id="ARBA00043967"/>
    </source>
</evidence>
<dbReference type="AlphaFoldDB" id="A0A0G2ZCU3"/>
<dbReference type="PATRIC" id="fig|1330330.3.peg.1128"/>
<evidence type="ECO:0000313" key="4">
    <source>
        <dbReference type="Proteomes" id="UP000035159"/>
    </source>
</evidence>
<dbReference type="Pfam" id="PF01458">
    <property type="entry name" value="SUFBD_core"/>
    <property type="match status" value="1"/>
</dbReference>
<dbReference type="RefSeq" id="WP_047754513.1">
    <property type="nucleotide sequence ID" value="NZ_CAJUHA010000015.1"/>
</dbReference>
<organism evidence="3 4">
    <name type="scientific">Kosmotoga pacifica</name>
    <dbReference type="NCBI Taxonomy" id="1330330"/>
    <lineage>
        <taxon>Bacteria</taxon>
        <taxon>Thermotogati</taxon>
        <taxon>Thermotogota</taxon>
        <taxon>Thermotogae</taxon>
        <taxon>Kosmotogales</taxon>
        <taxon>Kosmotogaceae</taxon>
        <taxon>Kosmotoga</taxon>
    </lineage>
</organism>
<dbReference type="PANTHER" id="PTHR30508">
    <property type="entry name" value="FES CLUSTER ASSEMBLY PROTEIN SUF"/>
    <property type="match status" value="1"/>
</dbReference>